<keyword evidence="1" id="KW-0812">Transmembrane</keyword>
<dbReference type="RefSeq" id="WP_345388593.1">
    <property type="nucleotide sequence ID" value="NZ_BAABHG010000003.1"/>
</dbReference>
<keyword evidence="1" id="KW-0472">Membrane</keyword>
<feature type="transmembrane region" description="Helical" evidence="1">
    <location>
        <begin position="254"/>
        <end position="273"/>
    </location>
</feature>
<protein>
    <submittedName>
        <fullName evidence="2">Uncharacterized protein</fullName>
    </submittedName>
</protein>
<comment type="caution">
    <text evidence="2">The sequence shown here is derived from an EMBL/GenBank/DDBJ whole genome shotgun (WGS) entry which is preliminary data.</text>
</comment>
<sequence length="664" mass="75197">MNEDTLGDTVENQNIASDNAHVDQQIGVQHVDSVFHHATIYNITEGDTAERKHDVALAYLTGGVPRRAEAIFHELVFDGDQSTERIYYYVLAVLSERRFGDLTADLASNVHNAGKLCASLREDEWSRAHHVVRSLVELVRSHKGDRAFTAVTAFGGLPADRQDEISRHLSLLVSGAIEEQLEVERKHKVSTERFSRDREKRAWKFFEPDPVLPVRYQPRTSFTDIGDLRSAIIGGTVALPAFAGLFFGALDLPLWGGLAVLVAGCAVMVRYGIEHIGHMLYLAFRRDAERPADEPSVLTQADKLIERCFRDACPPGAQGWLQYAAGYRRLLQRRFNDQLRHDQNYSQTVKRLKWLFDWHARRVAQQWPAHPSQLRPEPAAPEGARAWRAVGVVLAVAGVVLLAAAHHWLVVPLAVGGHFVLLAVVKFFAARRTTQLLLDDADARFDEEMAEYHRWRDELSDRPDDGDMAHWLALDKAHLKAEAMRGGRIADRELVSYVVLNERTPWARRGAVSHGPPRYEAYLVTVILLTRHGAQSSRVYLDFVTGDVKNEDRNMFGYDRIASASLKVREKTFRRGLDQSERKVRNREFRLRLLDGSEILTISQRADVESDTEVDDETEQEQLAAVTSGIDAAIPILEAVAHRGRSWIDVENDRRTTWLRNWPD</sequence>
<feature type="transmembrane region" description="Helical" evidence="1">
    <location>
        <begin position="228"/>
        <end position="248"/>
    </location>
</feature>
<feature type="transmembrane region" description="Helical" evidence="1">
    <location>
        <begin position="386"/>
        <end position="404"/>
    </location>
</feature>
<dbReference type="EMBL" id="JBHUKU010000002">
    <property type="protein sequence ID" value="MFD2457353.1"/>
    <property type="molecule type" value="Genomic_DNA"/>
</dbReference>
<dbReference type="Proteomes" id="UP001597419">
    <property type="component" value="Unassembled WGS sequence"/>
</dbReference>
<name>A0ABW5G8H6_9PSEU</name>
<gene>
    <name evidence="2" type="ORF">ACFSYJ_02025</name>
</gene>
<keyword evidence="1" id="KW-1133">Transmembrane helix</keyword>
<evidence type="ECO:0000256" key="1">
    <source>
        <dbReference type="SAM" id="Phobius"/>
    </source>
</evidence>
<keyword evidence="3" id="KW-1185">Reference proteome</keyword>
<organism evidence="2 3">
    <name type="scientific">Amycolatopsis samaneae</name>
    <dbReference type="NCBI Taxonomy" id="664691"/>
    <lineage>
        <taxon>Bacteria</taxon>
        <taxon>Bacillati</taxon>
        <taxon>Actinomycetota</taxon>
        <taxon>Actinomycetes</taxon>
        <taxon>Pseudonocardiales</taxon>
        <taxon>Pseudonocardiaceae</taxon>
        <taxon>Amycolatopsis</taxon>
    </lineage>
</organism>
<proteinExistence type="predicted"/>
<reference evidence="3" key="1">
    <citation type="journal article" date="2019" name="Int. J. Syst. Evol. Microbiol.">
        <title>The Global Catalogue of Microorganisms (GCM) 10K type strain sequencing project: providing services to taxonomists for standard genome sequencing and annotation.</title>
        <authorList>
            <consortium name="The Broad Institute Genomics Platform"/>
            <consortium name="The Broad Institute Genome Sequencing Center for Infectious Disease"/>
            <person name="Wu L."/>
            <person name="Ma J."/>
        </authorList>
    </citation>
    <scope>NUCLEOTIDE SEQUENCE [LARGE SCALE GENOMIC DNA]</scope>
    <source>
        <strain evidence="3">CGMCC 4.7643</strain>
    </source>
</reference>
<evidence type="ECO:0000313" key="3">
    <source>
        <dbReference type="Proteomes" id="UP001597419"/>
    </source>
</evidence>
<evidence type="ECO:0000313" key="2">
    <source>
        <dbReference type="EMBL" id="MFD2457353.1"/>
    </source>
</evidence>
<accession>A0ABW5G8H6</accession>